<evidence type="ECO:0000256" key="1">
    <source>
        <dbReference type="SAM" id="MobiDB-lite"/>
    </source>
</evidence>
<dbReference type="HOGENOM" id="CLU_3145017_0_0_1"/>
<dbReference type="Gramene" id="OB12G16060.1">
    <property type="protein sequence ID" value="OB12G16060.1"/>
    <property type="gene ID" value="OB12G16060"/>
</dbReference>
<reference evidence="2" key="1">
    <citation type="journal article" date="2013" name="Nat. Commun.">
        <title>Whole-genome sequencing of Oryza brachyantha reveals mechanisms underlying Oryza genome evolution.</title>
        <authorList>
            <person name="Chen J."/>
            <person name="Huang Q."/>
            <person name="Gao D."/>
            <person name="Wang J."/>
            <person name="Lang Y."/>
            <person name="Liu T."/>
            <person name="Li B."/>
            <person name="Bai Z."/>
            <person name="Luis Goicoechea J."/>
            <person name="Liang C."/>
            <person name="Chen C."/>
            <person name="Zhang W."/>
            <person name="Sun S."/>
            <person name="Liao Y."/>
            <person name="Zhang X."/>
            <person name="Yang L."/>
            <person name="Song C."/>
            <person name="Wang M."/>
            <person name="Shi J."/>
            <person name="Liu G."/>
            <person name="Liu J."/>
            <person name="Zhou H."/>
            <person name="Zhou W."/>
            <person name="Yu Q."/>
            <person name="An N."/>
            <person name="Chen Y."/>
            <person name="Cai Q."/>
            <person name="Wang B."/>
            <person name="Liu B."/>
            <person name="Min J."/>
            <person name="Huang Y."/>
            <person name="Wu H."/>
            <person name="Li Z."/>
            <person name="Zhang Y."/>
            <person name="Yin Y."/>
            <person name="Song W."/>
            <person name="Jiang J."/>
            <person name="Jackson S.A."/>
            <person name="Wing R.A."/>
            <person name="Wang J."/>
            <person name="Chen M."/>
        </authorList>
    </citation>
    <scope>NUCLEOTIDE SEQUENCE [LARGE SCALE GENOMIC DNA]</scope>
    <source>
        <strain evidence="2">cv. IRGC 101232</strain>
    </source>
</reference>
<dbReference type="Proteomes" id="UP000006038">
    <property type="component" value="Chromosome 12"/>
</dbReference>
<reference evidence="2" key="2">
    <citation type="submission" date="2013-04" db="UniProtKB">
        <authorList>
            <consortium name="EnsemblPlants"/>
        </authorList>
    </citation>
    <scope>IDENTIFICATION</scope>
</reference>
<sequence>MGIERFKTSVDAEALETNEEEYNEGAEEKQTVDENLEELYDHVEANFGE</sequence>
<name>J3NC98_ORYBR</name>
<feature type="region of interest" description="Disordered" evidence="1">
    <location>
        <begin position="1"/>
        <end position="30"/>
    </location>
</feature>
<keyword evidence="3" id="KW-1185">Reference proteome</keyword>
<evidence type="ECO:0000313" key="2">
    <source>
        <dbReference type="EnsemblPlants" id="OB12G16060.1"/>
    </source>
</evidence>
<protein>
    <submittedName>
        <fullName evidence="2">Uncharacterized protein</fullName>
    </submittedName>
</protein>
<evidence type="ECO:0000313" key="3">
    <source>
        <dbReference type="Proteomes" id="UP000006038"/>
    </source>
</evidence>
<proteinExistence type="predicted"/>
<dbReference type="EnsemblPlants" id="OB12G16060.1">
    <property type="protein sequence ID" value="OB12G16060.1"/>
    <property type="gene ID" value="OB12G16060"/>
</dbReference>
<organism evidence="2">
    <name type="scientific">Oryza brachyantha</name>
    <name type="common">malo sina</name>
    <dbReference type="NCBI Taxonomy" id="4533"/>
    <lineage>
        <taxon>Eukaryota</taxon>
        <taxon>Viridiplantae</taxon>
        <taxon>Streptophyta</taxon>
        <taxon>Embryophyta</taxon>
        <taxon>Tracheophyta</taxon>
        <taxon>Spermatophyta</taxon>
        <taxon>Magnoliopsida</taxon>
        <taxon>Liliopsida</taxon>
        <taxon>Poales</taxon>
        <taxon>Poaceae</taxon>
        <taxon>BOP clade</taxon>
        <taxon>Oryzoideae</taxon>
        <taxon>Oryzeae</taxon>
        <taxon>Oryzinae</taxon>
        <taxon>Oryza</taxon>
    </lineage>
</organism>
<accession>J3NC98</accession>
<feature type="compositionally biased region" description="Acidic residues" evidence="1">
    <location>
        <begin position="13"/>
        <end position="25"/>
    </location>
</feature>
<dbReference type="AlphaFoldDB" id="J3NC98"/>
<feature type="compositionally biased region" description="Basic and acidic residues" evidence="1">
    <location>
        <begin position="1"/>
        <end position="10"/>
    </location>
</feature>